<dbReference type="Proteomes" id="UP000289738">
    <property type="component" value="Chromosome A07"/>
</dbReference>
<dbReference type="AlphaFoldDB" id="A0A445CGS3"/>
<gene>
    <name evidence="3" type="ORF">Ahy_A07g036689</name>
</gene>
<comment type="caution">
    <text evidence="3">The sequence shown here is derived from an EMBL/GenBank/DDBJ whole genome shotgun (WGS) entry which is preliminary data.</text>
</comment>
<evidence type="ECO:0000313" key="4">
    <source>
        <dbReference type="Proteomes" id="UP000289738"/>
    </source>
</evidence>
<evidence type="ECO:0000259" key="2">
    <source>
        <dbReference type="Pfam" id="PF03108"/>
    </source>
</evidence>
<protein>
    <recommendedName>
        <fullName evidence="2">Transposase MuDR plant domain-containing protein</fullName>
    </recommendedName>
</protein>
<dbReference type="InterPro" id="IPR004332">
    <property type="entry name" value="Transposase_MuDR"/>
</dbReference>
<name>A0A445CGS3_ARAHY</name>
<evidence type="ECO:0000313" key="3">
    <source>
        <dbReference type="EMBL" id="RYR50113.1"/>
    </source>
</evidence>
<organism evidence="3 4">
    <name type="scientific">Arachis hypogaea</name>
    <name type="common">Peanut</name>
    <dbReference type="NCBI Taxonomy" id="3818"/>
    <lineage>
        <taxon>Eukaryota</taxon>
        <taxon>Viridiplantae</taxon>
        <taxon>Streptophyta</taxon>
        <taxon>Embryophyta</taxon>
        <taxon>Tracheophyta</taxon>
        <taxon>Spermatophyta</taxon>
        <taxon>Magnoliopsida</taxon>
        <taxon>eudicotyledons</taxon>
        <taxon>Gunneridae</taxon>
        <taxon>Pentapetalae</taxon>
        <taxon>rosids</taxon>
        <taxon>fabids</taxon>
        <taxon>Fabales</taxon>
        <taxon>Fabaceae</taxon>
        <taxon>Papilionoideae</taxon>
        <taxon>50 kb inversion clade</taxon>
        <taxon>dalbergioids sensu lato</taxon>
        <taxon>Dalbergieae</taxon>
        <taxon>Pterocarpus clade</taxon>
        <taxon>Arachis</taxon>
    </lineage>
</organism>
<evidence type="ECO:0000256" key="1">
    <source>
        <dbReference type="SAM" id="MobiDB-lite"/>
    </source>
</evidence>
<reference evidence="3 4" key="1">
    <citation type="submission" date="2019-01" db="EMBL/GenBank/DDBJ databases">
        <title>Sequencing of cultivated peanut Arachis hypogaea provides insights into genome evolution and oil improvement.</title>
        <authorList>
            <person name="Chen X."/>
        </authorList>
    </citation>
    <scope>NUCLEOTIDE SEQUENCE [LARGE SCALE GENOMIC DNA]</scope>
    <source>
        <strain evidence="4">cv. Fuhuasheng</strain>
        <tissue evidence="3">Leaves</tissue>
    </source>
</reference>
<proteinExistence type="predicted"/>
<dbReference type="Pfam" id="PF03108">
    <property type="entry name" value="DBD_Tnp_Mut"/>
    <property type="match status" value="1"/>
</dbReference>
<sequence>MQNSGASEGIPFSEFGRARSPSFNAFVAPTQNAETPNRRPSPTVHVAYPEGMANRLADSFEEDEIEDDSREEAEVVPETQPFEGDRVIPTRVEPINVARVGGLSNSTLDHYLHLCLGPMNSTNADDIPSKYGLTGERELELRLKFLNKDAAMLAIKNYNIRRSEEFKVVESDHTRYVCRCKLFGDQCCWMVRVAKTRASRFWEIRKYQGPHSCLASATSQDYAQLDSNVICQHIFPHGSGKRDHLHQGVAGICGAGVQIQGVLQEGLASEAEGNSQNLCRLRDCTTHPGMTKTALSSSNTTYNNHNWLQGFCPINI</sequence>
<accession>A0A445CGS3</accession>
<dbReference type="EMBL" id="SDMP01000007">
    <property type="protein sequence ID" value="RYR50113.1"/>
    <property type="molecule type" value="Genomic_DNA"/>
</dbReference>
<feature type="compositionally biased region" description="Polar residues" evidence="1">
    <location>
        <begin position="29"/>
        <end position="40"/>
    </location>
</feature>
<feature type="region of interest" description="Disordered" evidence="1">
    <location>
        <begin position="23"/>
        <end position="45"/>
    </location>
</feature>
<feature type="domain" description="Transposase MuDR plant" evidence="2">
    <location>
        <begin position="144"/>
        <end position="201"/>
    </location>
</feature>
<keyword evidence="4" id="KW-1185">Reference proteome</keyword>